<dbReference type="GO" id="GO:0046872">
    <property type="term" value="F:metal ion binding"/>
    <property type="evidence" value="ECO:0007669"/>
    <property type="project" value="UniProtKB-KW"/>
</dbReference>
<dbReference type="Pfam" id="PF00293">
    <property type="entry name" value="NUDIX"/>
    <property type="match status" value="1"/>
</dbReference>
<dbReference type="PANTHER" id="PTHR43758">
    <property type="entry name" value="7,8-DIHYDRO-8-OXOGUANINE TRIPHOSPHATASE"/>
    <property type="match status" value="1"/>
</dbReference>
<dbReference type="PRINTS" id="PR00502">
    <property type="entry name" value="NUDIXFAMILY"/>
</dbReference>
<dbReference type="InterPro" id="IPR015797">
    <property type="entry name" value="NUDIX_hydrolase-like_dom_sf"/>
</dbReference>
<proteinExistence type="inferred from homology"/>
<protein>
    <submittedName>
        <fullName evidence="7">Hydrolase, NUDIX family</fullName>
    </submittedName>
</protein>
<dbReference type="eggNOG" id="COG1051">
    <property type="taxonomic scope" value="Bacteria"/>
</dbReference>
<dbReference type="SUPFAM" id="SSF55811">
    <property type="entry name" value="Nudix"/>
    <property type="match status" value="1"/>
</dbReference>
<dbReference type="PROSITE" id="PS51462">
    <property type="entry name" value="NUDIX"/>
    <property type="match status" value="1"/>
</dbReference>
<comment type="caution">
    <text evidence="7">The sequence shown here is derived from an EMBL/GenBank/DDBJ whole genome shotgun (WGS) entry which is preliminary data.</text>
</comment>
<feature type="domain" description="Nudix hydrolase" evidence="6">
    <location>
        <begin position="9"/>
        <end position="137"/>
    </location>
</feature>
<evidence type="ECO:0000256" key="2">
    <source>
        <dbReference type="ARBA" id="ARBA00005582"/>
    </source>
</evidence>
<dbReference type="InterPro" id="IPR000086">
    <property type="entry name" value="NUDIX_hydrolase_dom"/>
</dbReference>
<dbReference type="AlphaFoldDB" id="F9LXW1"/>
<evidence type="ECO:0000256" key="5">
    <source>
        <dbReference type="ARBA" id="ARBA00022842"/>
    </source>
</evidence>
<dbReference type="GO" id="GO:0005737">
    <property type="term" value="C:cytoplasm"/>
    <property type="evidence" value="ECO:0007669"/>
    <property type="project" value="TreeGrafter"/>
</dbReference>
<organism evidence="7 8">
    <name type="scientific">Streptococcus mitis bv. 2 str. SK95</name>
    <dbReference type="NCBI Taxonomy" id="1000588"/>
    <lineage>
        <taxon>Bacteria</taxon>
        <taxon>Bacillati</taxon>
        <taxon>Bacillota</taxon>
        <taxon>Bacilli</taxon>
        <taxon>Lactobacillales</taxon>
        <taxon>Streptococcaceae</taxon>
        <taxon>Streptococcus</taxon>
    </lineage>
</organism>
<sequence length="159" mass="18549">MSKFMSRSQLTILTNICLIEDLETQRVVMQYRSPEENRWSGYAFPGGHVENGESFAESVIREIYEETGLTIQNPQLVGIKNWPLDTGERYIVVCYKATEFTGNLQSSEEGEVSWVQKDQIPNLDLAYDMLPLMEMMEAPDKSEFFYRHRTEDGWEKEIF</sequence>
<comment type="similarity">
    <text evidence="2">Belongs to the Nudix hydrolase family.</text>
</comment>
<dbReference type="Proteomes" id="UP000003858">
    <property type="component" value="Unassembled WGS sequence"/>
</dbReference>
<dbReference type="Gene3D" id="3.90.79.10">
    <property type="entry name" value="Nucleoside Triphosphate Pyrophosphohydrolase"/>
    <property type="match status" value="1"/>
</dbReference>
<keyword evidence="4 7" id="KW-0378">Hydrolase</keyword>
<keyword evidence="3" id="KW-0479">Metal-binding</keyword>
<dbReference type="PATRIC" id="fig|1000588.3.peg.1225"/>
<evidence type="ECO:0000256" key="1">
    <source>
        <dbReference type="ARBA" id="ARBA00001946"/>
    </source>
</evidence>
<gene>
    <name evidence="7" type="ORF">HMPREF9965_1213</name>
</gene>
<accession>F9LXW1</accession>
<reference evidence="7 8" key="1">
    <citation type="submission" date="2011-05" db="EMBL/GenBank/DDBJ databases">
        <authorList>
            <person name="Durkin A.S."/>
            <person name="Radune D."/>
            <person name="Hostetler J."/>
            <person name="Torralba M."/>
            <person name="Gillis M."/>
            <person name="Methe B."/>
            <person name="Sutton G."/>
            <person name="Nelson K.E."/>
        </authorList>
    </citation>
    <scope>NUCLEOTIDE SEQUENCE [LARGE SCALE GENOMIC DNA]</scope>
    <source>
        <strain evidence="7 8">SK95</strain>
    </source>
</reference>
<evidence type="ECO:0000256" key="4">
    <source>
        <dbReference type="ARBA" id="ARBA00022801"/>
    </source>
</evidence>
<name>F9LXW1_STROR</name>
<dbReference type="GO" id="GO:0016818">
    <property type="term" value="F:hydrolase activity, acting on acid anhydrides, in phosphorus-containing anhydrides"/>
    <property type="evidence" value="ECO:0007669"/>
    <property type="project" value="TreeGrafter"/>
</dbReference>
<keyword evidence="5" id="KW-0460">Magnesium</keyword>
<dbReference type="CDD" id="cd18875">
    <property type="entry name" value="NUDIX_Hydrolase"/>
    <property type="match status" value="1"/>
</dbReference>
<dbReference type="PANTHER" id="PTHR43758:SF2">
    <property type="entry name" value="OXIDIZED PURINE NUCLEOSIDE TRIPHOSPHATE HYDROLASE"/>
    <property type="match status" value="1"/>
</dbReference>
<dbReference type="InterPro" id="IPR020476">
    <property type="entry name" value="Nudix_hydrolase"/>
</dbReference>
<dbReference type="EMBL" id="AFUB01000042">
    <property type="protein sequence ID" value="EGU65435.1"/>
    <property type="molecule type" value="Genomic_DNA"/>
</dbReference>
<evidence type="ECO:0000313" key="7">
    <source>
        <dbReference type="EMBL" id="EGU65435.1"/>
    </source>
</evidence>
<comment type="cofactor">
    <cofactor evidence="1">
        <name>Mg(2+)</name>
        <dbReference type="ChEBI" id="CHEBI:18420"/>
    </cofactor>
</comment>
<evidence type="ECO:0000259" key="6">
    <source>
        <dbReference type="PROSITE" id="PS51462"/>
    </source>
</evidence>
<evidence type="ECO:0000256" key="3">
    <source>
        <dbReference type="ARBA" id="ARBA00022723"/>
    </source>
</evidence>
<evidence type="ECO:0000313" key="8">
    <source>
        <dbReference type="Proteomes" id="UP000003858"/>
    </source>
</evidence>